<dbReference type="InterPro" id="IPR013783">
    <property type="entry name" value="Ig-like_fold"/>
</dbReference>
<sequence length="1225" mass="137048">MKRSSIIFLTKRTTSSGKGSKLFSFSSILLGVLFIWIFFSCNSFDRKVPFPKEETEYPKPVTKAFQFTESIPIQWDPEPSSLAIETHRLSLDDIPSTPFDLGEPIKLQNAFEESPFDWNGLPETDFNLENLPTDTLENKIIKLLPPKVINAGWPTYTPLGSRGVLDADPIGLPGPARAYLQDPSGALWIGTTRGLCRYDGAYLEIFGLEQGLPNIDILTLFRDNQNRIWIGTKTGITYILDEKKESIELLEKLNPGFGGQTFSIYQDDQGLIWFTELGQGVYIYNPENHIAKQLKTDQGLVNDRTVMIRQDQEGNHWITTINGINILNLQKNKIKTLREEQGLFSNFSPGYLQSKSGEIWLAQRGGISVLNQEKNTIRFLDAEKFPYPNQSGRDLSGMYEDSEGKIWIATNSNLVFALDPQMNQVERFFTNQDPSTIIFDFHEDKEGQIWVGGDIGGTPVINKKTGKVGSYTDANGLGDGGVWSNIQTHDGKIWAGSTNGLNIYDPETGTVQYVSRQNGLQTNSASYLLEDQNGLIWIGSNGRMLEVLDVKNNRILVLKKEKENQQIGLTISYEDPDGSMWAGTSDGELLVISLEKKTIKKILNVPASWDKTYINSMQSDHQGQLWITSSAGAIIISKDRKSMKFLNSDQGLIDNYATALLEDSNQNMWIATGGGINILNSSQDSMSSLTINEGLGDNGSFTLNENKGKMFVGTTSGLTILTPSKNNEAFNAITLGKEQGLGAIDFAENSGLFTKDGKFWVGVEGTMLLVFDSLQMSEESSSPLIAGINLFDKPLYFRERSTLTEDNYLIQNEITWDSLETTYYIPINLELPYDQNYLSFNYSGMQLSNPDKVRYRYILEGIDKQWSPITNKTISENYRDLPAGDYTFKVASRGINGIWSEPAAISFVITPPWWKTWWMYALYFIAFVGAILGYTRLRSQALIRQNLILEEKVKIRTNELRESLNNLKETQLQLIQSEKMASLGELTAGIAHEIQNPLNFVNNFSEVSNELIDEMNEELEKGDLEEVKAIATDLKENLSKINHHGKRADSIVKGMLQHSRSNSGEKVETNINLLADEYLRLSYHGLRAKDKSFNSDYKLELDTDLPKIKVNPQDIGRVILNLVNNAFYAVSEKAKNAGEDFKPEVIVSTKKTENGIQVSVHDNGTGIPDSIKKKIFLPFFTTKPTGSGTGLGLSLSYDIVQANGGNLSVESEEGKGTSFNIFFPK</sequence>
<keyword evidence="3" id="KW-0597">Phosphoprotein</keyword>
<dbReference type="STRING" id="1073327.SAMN04488108_1487"/>
<dbReference type="SUPFAM" id="SSF55874">
    <property type="entry name" value="ATPase domain of HSP90 chaperone/DNA topoisomerase II/histidine kinase"/>
    <property type="match status" value="1"/>
</dbReference>
<dbReference type="Pfam" id="PF07494">
    <property type="entry name" value="Reg_prop"/>
    <property type="match status" value="3"/>
</dbReference>
<accession>A0A1M7Z9N9</accession>
<dbReference type="PANTHER" id="PTHR43547">
    <property type="entry name" value="TWO-COMPONENT HISTIDINE KINASE"/>
    <property type="match status" value="1"/>
</dbReference>
<dbReference type="PRINTS" id="PR00344">
    <property type="entry name" value="BCTRLSENSOR"/>
</dbReference>
<evidence type="ECO:0000259" key="5">
    <source>
        <dbReference type="PROSITE" id="PS50109"/>
    </source>
</evidence>
<dbReference type="Gene3D" id="2.60.40.10">
    <property type="entry name" value="Immunoglobulins"/>
    <property type="match status" value="1"/>
</dbReference>
<proteinExistence type="predicted"/>
<dbReference type="Pfam" id="PF00512">
    <property type="entry name" value="HisKA"/>
    <property type="match status" value="1"/>
</dbReference>
<dbReference type="Pfam" id="PF07495">
    <property type="entry name" value="Y_Y_Y"/>
    <property type="match status" value="1"/>
</dbReference>
<dbReference type="SUPFAM" id="SSF47384">
    <property type="entry name" value="Homodimeric domain of signal transducing histidine kinase"/>
    <property type="match status" value="1"/>
</dbReference>
<dbReference type="Pfam" id="PF02518">
    <property type="entry name" value="HATPase_c"/>
    <property type="match status" value="1"/>
</dbReference>
<feature type="domain" description="Histidine kinase" evidence="5">
    <location>
        <begin position="989"/>
        <end position="1225"/>
    </location>
</feature>
<dbReference type="CDD" id="cd00082">
    <property type="entry name" value="HisKA"/>
    <property type="match status" value="1"/>
</dbReference>
<dbReference type="GO" id="GO:0000155">
    <property type="term" value="F:phosphorelay sensor kinase activity"/>
    <property type="evidence" value="ECO:0007669"/>
    <property type="project" value="InterPro"/>
</dbReference>
<dbReference type="PANTHER" id="PTHR43547:SF2">
    <property type="entry name" value="HYBRID SIGNAL TRANSDUCTION HISTIDINE KINASE C"/>
    <property type="match status" value="1"/>
</dbReference>
<dbReference type="SUPFAM" id="SSF50998">
    <property type="entry name" value="Quinoprotein alcohol dehydrogenase-like"/>
    <property type="match status" value="1"/>
</dbReference>
<feature type="transmembrane region" description="Helical" evidence="4">
    <location>
        <begin position="917"/>
        <end position="935"/>
    </location>
</feature>
<keyword evidence="4" id="KW-0472">Membrane</keyword>
<keyword evidence="4" id="KW-1133">Transmembrane helix</keyword>
<dbReference type="SMART" id="SM00388">
    <property type="entry name" value="HisKA"/>
    <property type="match status" value="1"/>
</dbReference>
<dbReference type="EMBL" id="FRXN01000002">
    <property type="protein sequence ID" value="SHO61658.1"/>
    <property type="molecule type" value="Genomic_DNA"/>
</dbReference>
<keyword evidence="7" id="KW-1185">Reference proteome</keyword>
<organism evidence="6 7">
    <name type="scientific">Algoriphagus zhangzhouensis</name>
    <dbReference type="NCBI Taxonomy" id="1073327"/>
    <lineage>
        <taxon>Bacteria</taxon>
        <taxon>Pseudomonadati</taxon>
        <taxon>Bacteroidota</taxon>
        <taxon>Cytophagia</taxon>
        <taxon>Cytophagales</taxon>
        <taxon>Cyclobacteriaceae</taxon>
        <taxon>Algoriphagus</taxon>
    </lineage>
</organism>
<dbReference type="Gene3D" id="3.30.565.10">
    <property type="entry name" value="Histidine kinase-like ATPase, C-terminal domain"/>
    <property type="match status" value="1"/>
</dbReference>
<evidence type="ECO:0000256" key="3">
    <source>
        <dbReference type="ARBA" id="ARBA00022553"/>
    </source>
</evidence>
<dbReference type="PROSITE" id="PS50109">
    <property type="entry name" value="HIS_KIN"/>
    <property type="match status" value="1"/>
</dbReference>
<evidence type="ECO:0000313" key="7">
    <source>
        <dbReference type="Proteomes" id="UP000184609"/>
    </source>
</evidence>
<dbReference type="Gene3D" id="2.130.10.10">
    <property type="entry name" value="YVTN repeat-like/Quinoprotein amine dehydrogenase"/>
    <property type="match status" value="3"/>
</dbReference>
<evidence type="ECO:0000256" key="4">
    <source>
        <dbReference type="SAM" id="Phobius"/>
    </source>
</evidence>
<name>A0A1M7Z9N9_9BACT</name>
<dbReference type="Proteomes" id="UP000184609">
    <property type="component" value="Unassembled WGS sequence"/>
</dbReference>
<dbReference type="InterPro" id="IPR036890">
    <property type="entry name" value="HATPase_C_sf"/>
</dbReference>
<dbReference type="InterPro" id="IPR004358">
    <property type="entry name" value="Sig_transdc_His_kin-like_C"/>
</dbReference>
<dbReference type="InterPro" id="IPR003661">
    <property type="entry name" value="HisK_dim/P_dom"/>
</dbReference>
<dbReference type="AlphaFoldDB" id="A0A1M7Z9N9"/>
<dbReference type="InterPro" id="IPR011047">
    <property type="entry name" value="Quinoprotein_ADH-like_sf"/>
</dbReference>
<reference evidence="7" key="1">
    <citation type="submission" date="2016-12" db="EMBL/GenBank/DDBJ databases">
        <authorList>
            <person name="Varghese N."/>
            <person name="Submissions S."/>
        </authorList>
    </citation>
    <scope>NUCLEOTIDE SEQUENCE [LARGE SCALE GENOMIC DNA]</scope>
    <source>
        <strain evidence="7">DSM 25035</strain>
    </source>
</reference>
<evidence type="ECO:0000256" key="1">
    <source>
        <dbReference type="ARBA" id="ARBA00000085"/>
    </source>
</evidence>
<dbReference type="InterPro" id="IPR036097">
    <property type="entry name" value="HisK_dim/P_sf"/>
</dbReference>
<gene>
    <name evidence="6" type="ORF">SAMN04488108_1487</name>
</gene>
<dbReference type="Gene3D" id="1.10.287.130">
    <property type="match status" value="1"/>
</dbReference>
<dbReference type="InterPro" id="IPR003594">
    <property type="entry name" value="HATPase_dom"/>
</dbReference>
<evidence type="ECO:0000256" key="2">
    <source>
        <dbReference type="ARBA" id="ARBA00012438"/>
    </source>
</evidence>
<dbReference type="OrthoDB" id="9806995at2"/>
<dbReference type="RefSeq" id="WP_073571149.1">
    <property type="nucleotide sequence ID" value="NZ_FRXN01000002.1"/>
</dbReference>
<keyword evidence="4" id="KW-0812">Transmembrane</keyword>
<protein>
    <recommendedName>
        <fullName evidence="2">histidine kinase</fullName>
        <ecNumber evidence="2">2.7.13.3</ecNumber>
    </recommendedName>
</protein>
<dbReference type="InterPro" id="IPR015943">
    <property type="entry name" value="WD40/YVTN_repeat-like_dom_sf"/>
</dbReference>
<dbReference type="EC" id="2.7.13.3" evidence="2"/>
<dbReference type="SMART" id="SM00387">
    <property type="entry name" value="HATPase_c"/>
    <property type="match status" value="1"/>
</dbReference>
<dbReference type="InterPro" id="IPR011110">
    <property type="entry name" value="Reg_prop"/>
</dbReference>
<feature type="transmembrane region" description="Helical" evidence="4">
    <location>
        <begin position="21"/>
        <end position="39"/>
    </location>
</feature>
<dbReference type="InterPro" id="IPR011123">
    <property type="entry name" value="Y_Y_Y"/>
</dbReference>
<comment type="catalytic activity">
    <reaction evidence="1">
        <text>ATP + protein L-histidine = ADP + protein N-phospho-L-histidine.</text>
        <dbReference type="EC" id="2.7.13.3"/>
    </reaction>
</comment>
<dbReference type="InterPro" id="IPR005467">
    <property type="entry name" value="His_kinase_dom"/>
</dbReference>
<evidence type="ECO:0000313" key="6">
    <source>
        <dbReference type="EMBL" id="SHO61658.1"/>
    </source>
</evidence>